<dbReference type="InterPro" id="IPR012341">
    <property type="entry name" value="6hp_glycosidase-like_sf"/>
</dbReference>
<comment type="pathway">
    <text evidence="3 13">Glycan biosynthesis; glycogen metabolism.</text>
</comment>
<proteinExistence type="inferred from homology"/>
<protein>
    <recommendedName>
        <fullName evidence="13">Phosphorylase b kinase regulatory subunit</fullName>
    </recommendedName>
</protein>
<evidence type="ECO:0000256" key="10">
    <source>
        <dbReference type="ARBA" id="ARBA00023277"/>
    </source>
</evidence>
<evidence type="ECO:0000256" key="5">
    <source>
        <dbReference type="ARBA" id="ARBA00022475"/>
    </source>
</evidence>
<dbReference type="PANTHER" id="PTHR10749:SF7">
    <property type="entry name" value="PHOSPHORYLASE B KINASE REGULATORY SUBUNIT ALPHA-RELATED"/>
    <property type="match status" value="1"/>
</dbReference>
<evidence type="ECO:0000256" key="2">
    <source>
        <dbReference type="ARBA" id="ARBA00004342"/>
    </source>
</evidence>
<organism evidence="17 18">
    <name type="scientific">Owenia fusiformis</name>
    <name type="common">Polychaete worm</name>
    <dbReference type="NCBI Taxonomy" id="6347"/>
    <lineage>
        <taxon>Eukaryota</taxon>
        <taxon>Metazoa</taxon>
        <taxon>Spiralia</taxon>
        <taxon>Lophotrochozoa</taxon>
        <taxon>Annelida</taxon>
        <taxon>Polychaeta</taxon>
        <taxon>Sedentaria</taxon>
        <taxon>Canalipalpata</taxon>
        <taxon>Sabellida</taxon>
        <taxon>Oweniida</taxon>
        <taxon>Oweniidae</taxon>
        <taxon>Owenia</taxon>
    </lineage>
</organism>
<dbReference type="OrthoDB" id="5971574at2759"/>
<dbReference type="Pfam" id="PF00723">
    <property type="entry name" value="Glyco_hydro_15"/>
    <property type="match status" value="1"/>
</dbReference>
<accession>A0A8J1XLE1</accession>
<evidence type="ECO:0000256" key="13">
    <source>
        <dbReference type="RuleBase" id="RU364123"/>
    </source>
</evidence>
<evidence type="ECO:0000256" key="14">
    <source>
        <dbReference type="SAM" id="MobiDB-lite"/>
    </source>
</evidence>
<keyword evidence="6" id="KW-0597">Phosphoprotein</keyword>
<evidence type="ECO:0000256" key="9">
    <source>
        <dbReference type="ARBA" id="ARBA00023136"/>
    </source>
</evidence>
<keyword evidence="12 13" id="KW-0636">Prenylation</keyword>
<evidence type="ECO:0000256" key="6">
    <source>
        <dbReference type="ARBA" id="ARBA00022553"/>
    </source>
</evidence>
<keyword evidence="11 13" id="KW-0449">Lipoprotein</keyword>
<comment type="caution">
    <text evidence="17">The sequence shown here is derived from an EMBL/GenBank/DDBJ whole genome shotgun (WGS) entry which is preliminary data.</text>
</comment>
<dbReference type="GO" id="GO:0005886">
    <property type="term" value="C:plasma membrane"/>
    <property type="evidence" value="ECO:0007669"/>
    <property type="project" value="UniProtKB-SubCell"/>
</dbReference>
<dbReference type="GO" id="GO:0005977">
    <property type="term" value="P:glycogen metabolic process"/>
    <property type="evidence" value="ECO:0007669"/>
    <property type="project" value="UniProtKB-UniPathway"/>
</dbReference>
<feature type="compositionally biased region" description="Low complexity" evidence="14">
    <location>
        <begin position="717"/>
        <end position="727"/>
    </location>
</feature>
<dbReference type="SUPFAM" id="SSF48208">
    <property type="entry name" value="Six-hairpin glycosidases"/>
    <property type="match status" value="1"/>
</dbReference>
<evidence type="ECO:0000256" key="7">
    <source>
        <dbReference type="ARBA" id="ARBA00022600"/>
    </source>
</evidence>
<evidence type="ECO:0000256" key="8">
    <source>
        <dbReference type="ARBA" id="ARBA00022860"/>
    </source>
</evidence>
<feature type="domain" description="GH15-like" evidence="15">
    <location>
        <begin position="8"/>
        <end position="935"/>
    </location>
</feature>
<evidence type="ECO:0000259" key="16">
    <source>
        <dbReference type="Pfam" id="PF19292"/>
    </source>
</evidence>
<evidence type="ECO:0000256" key="4">
    <source>
        <dbReference type="ARBA" id="ARBA00007128"/>
    </source>
</evidence>
<dbReference type="FunFam" id="1.50.10.10:FF:000004">
    <property type="entry name" value="Phosphorylase b kinase regulatory subunit"/>
    <property type="match status" value="1"/>
</dbReference>
<dbReference type="UniPathway" id="UPA00163"/>
<gene>
    <name evidence="17" type="ORF">OFUS_LOCUS4176</name>
</gene>
<keyword evidence="8 13" id="KW-0112">Calmodulin-binding</keyword>
<sequence length="1236" mass="138081">MRNRSNSGVRLDYYQRVVNKTVLRHQHPVTGLLPATPGHSDAWVRDNVYSVLCVWGLALAYKKNADLDEDRAKAFELEQSVVKLMRGLLNSMMRQVDKLEKFKYSQSKDDALHAKYSVSKGSTCVGDNEWGHLQIDATSLYLLMLAQMTASGLQIVFTLDEVAFIQNLVFYVEVAYNIPDYGIWERGDKTNHGLPELNASSIGMAKAALEALDGLDLFGARGGPNSVIHVFADEAQQCAAILESMLPRESNSKEVDASLMSIIGFPAFALDDPEIIDLTRETVKEKLQGRYGCCRFLRDGYRTAKEDRNRLHYEPWELKKFEHIECEWPLFFAYFVLDGIFTGDIRQAEEYVKLMEELMITGEKGIKLMPEMYTVPADKVEAEYKQPHSQERKAIGKMPHMWSQSLYVLSRLLHEGFLSPGELDPLNRRLCTEPKPDLVVQVVILAEDKHIKDSLAQYGLSVQTIAEAAPIQVHPARALSHIYSQLGKNECLGLSGRPSSHVGLLATSKLYMIQGQIFAFTPQFLDLQQFYLPLDSNLLVDMFKTDIAYLREAWNILGRPTVLFPIVNSLLDFNKTLSSSLIATIKKLQAGYINGTRVQIGNLSEFLTTSCVSNLTFLTEAEEAVLLRTITNIGSMTCPRPHLPSGAKGKSPRGGSRRRSRSNSIHGIIKRTRSIQIDPNDPAYLHSHVSLRLTDPISSWSIGSCTDLQKLQLQSSGSSFTSSTMTSPNLSSASSMGNMQDILHEPTSPTDIRPSGSHGEEEWFHRGESGVYSDIEYQELVDQLRETESLHEQADIIHYLWVTKGSDWDTQIGGKAGCTVTELLKELYEKAGHLKQWWLVRHTAGMLRKRVEDLAKAATDILVRQKQLSVGLPPEPREKIITRPLPPDELAAIIHDACGEDISTAMLTQEILVYLAMFIRTEPKLFHEMLRLRVGLIIQVMCSELARTLKSSGEDASDHLLNLSPFEMKTLLHHILSGKEFGVTNDETEQYGKQLSIMSLQGNKSVQSAKMRIKEEMKTVGGTSGGFNLDPITGNIDSDAMATDRQGQWLRRRRLDGALNRVPVGFYPRVWKVLSRSEGLTIDGHTLQPTLTNEMTPGELKFALQVEMVLNKIPQPEYRQLMVEALMVLTLLVDNDGGLVQMTDAIHIDRVVSKANTIFLEDQKQAQADATLCCVVPAGHGRPVPLACGGTAGICQHFYDSAPSGRYGTMVYLCRAVADILHFPIRDNGELDCVIS</sequence>
<evidence type="ECO:0000256" key="1">
    <source>
        <dbReference type="ARBA" id="ARBA00002837"/>
    </source>
</evidence>
<keyword evidence="7 13" id="KW-0321">Glycogen metabolism</keyword>
<feature type="domain" description="Phosphorylase b kinase regulatory subunit alpha/beta C-terminal" evidence="16">
    <location>
        <begin position="1041"/>
        <end position="1168"/>
    </location>
</feature>
<evidence type="ECO:0000256" key="11">
    <source>
        <dbReference type="ARBA" id="ARBA00023288"/>
    </source>
</evidence>
<dbReference type="InterPro" id="IPR011613">
    <property type="entry name" value="GH15-like"/>
</dbReference>
<keyword evidence="5 13" id="KW-1003">Cell membrane</keyword>
<evidence type="ECO:0000256" key="12">
    <source>
        <dbReference type="ARBA" id="ARBA00023289"/>
    </source>
</evidence>
<dbReference type="Gene3D" id="1.50.10.10">
    <property type="match status" value="1"/>
</dbReference>
<dbReference type="GO" id="GO:0005964">
    <property type="term" value="C:phosphorylase kinase complex"/>
    <property type="evidence" value="ECO:0007669"/>
    <property type="project" value="TreeGrafter"/>
</dbReference>
<dbReference type="Pfam" id="PF19292">
    <property type="entry name" value="KPBB_C"/>
    <property type="match status" value="1"/>
</dbReference>
<dbReference type="InterPro" id="IPR045583">
    <property type="entry name" value="KPBA/B_C"/>
</dbReference>
<dbReference type="PANTHER" id="PTHR10749">
    <property type="entry name" value="PHOSPHORYLASE B KINASE REGULATORY SUBUNIT"/>
    <property type="match status" value="1"/>
</dbReference>
<evidence type="ECO:0000259" key="15">
    <source>
        <dbReference type="Pfam" id="PF00723"/>
    </source>
</evidence>
<dbReference type="EMBL" id="CAIIXF020000002">
    <property type="protein sequence ID" value="CAH1777074.1"/>
    <property type="molecule type" value="Genomic_DNA"/>
</dbReference>
<evidence type="ECO:0000256" key="3">
    <source>
        <dbReference type="ARBA" id="ARBA00005131"/>
    </source>
</evidence>
<keyword evidence="10 13" id="KW-0119">Carbohydrate metabolism</keyword>
<comment type="similarity">
    <text evidence="4 13">Belongs to the phosphorylase b kinase regulatory chain family.</text>
</comment>
<comment type="function">
    <text evidence="1">Phosphorylase b kinase catalyzes the phosphorylation of serine in certain substrates, including troponin I. The alpha chain may bind calmodulin.</text>
</comment>
<keyword evidence="18" id="KW-1185">Reference proteome</keyword>
<dbReference type="Proteomes" id="UP000749559">
    <property type="component" value="Unassembled WGS sequence"/>
</dbReference>
<keyword evidence="9 13" id="KW-0472">Membrane</keyword>
<comment type="subcellular location">
    <subcellularLocation>
        <location evidence="2 13">Cell membrane</location>
        <topology evidence="2 13">Lipid-anchor</topology>
        <orientation evidence="2 13">Cytoplasmic side</orientation>
    </subcellularLocation>
</comment>
<evidence type="ECO:0000313" key="18">
    <source>
        <dbReference type="Proteomes" id="UP000749559"/>
    </source>
</evidence>
<dbReference type="InterPro" id="IPR008928">
    <property type="entry name" value="6-hairpin_glycosidase_sf"/>
</dbReference>
<name>A0A8J1XLE1_OWEFU</name>
<feature type="region of interest" description="Disordered" evidence="14">
    <location>
        <begin position="717"/>
        <end position="736"/>
    </location>
</feature>
<evidence type="ECO:0000313" key="17">
    <source>
        <dbReference type="EMBL" id="CAH1777074.1"/>
    </source>
</evidence>
<dbReference type="InterPro" id="IPR008734">
    <property type="entry name" value="PHK_A/B_su"/>
</dbReference>
<feature type="region of interest" description="Disordered" evidence="14">
    <location>
        <begin position="637"/>
        <end position="668"/>
    </location>
</feature>
<dbReference type="GO" id="GO:0005516">
    <property type="term" value="F:calmodulin binding"/>
    <property type="evidence" value="ECO:0007669"/>
    <property type="project" value="UniProtKB-KW"/>
</dbReference>
<dbReference type="AlphaFoldDB" id="A0A8J1XLE1"/>
<reference evidence="17" key="1">
    <citation type="submission" date="2022-03" db="EMBL/GenBank/DDBJ databases">
        <authorList>
            <person name="Martin C."/>
        </authorList>
    </citation>
    <scope>NUCLEOTIDE SEQUENCE</scope>
</reference>